<feature type="non-terminal residue" evidence="1">
    <location>
        <position position="1"/>
    </location>
</feature>
<gene>
    <name evidence="1" type="primary">MCLN1</name>
</gene>
<name>A0A0S7EW50_9TELE</name>
<sequence>YLSAAPPSILGFAVTSNPIGGDDSVLFAASPPVLSRPVAMASSGFTCGPDSPAEKQRLLSSKSGYGSQDAFGCSGLAGAQFRGQPRDEDEEEEALRRKLKYFFMSPCDKYHAKGRKPFKLGLQLLKIVIVTVQVDAVVTHGSAVW</sequence>
<dbReference type="EMBL" id="GBYX01474415">
    <property type="protein sequence ID" value="JAO07248.1"/>
    <property type="molecule type" value="Transcribed_RNA"/>
</dbReference>
<reference evidence="1" key="1">
    <citation type="submission" date="2014-12" db="EMBL/GenBank/DDBJ databases">
        <title>Parallel Evolution in Life History Adaptation Evident in the Tissue-Specific Poeciliopsis prolifica transcriptome.</title>
        <authorList>
            <person name="Jue N.K."/>
            <person name="Foley R.J."/>
            <person name="Obergfell C."/>
            <person name="Reznick D.N."/>
            <person name="O'Neill R.J."/>
            <person name="O'Neill M.J."/>
        </authorList>
    </citation>
    <scope>NUCLEOTIDE SEQUENCE</scope>
</reference>
<proteinExistence type="predicted"/>
<dbReference type="GO" id="GO:0005886">
    <property type="term" value="C:plasma membrane"/>
    <property type="evidence" value="ECO:0007669"/>
    <property type="project" value="TreeGrafter"/>
</dbReference>
<dbReference type="PANTHER" id="PTHR12127:SF6">
    <property type="entry name" value="MUCOLIPIN-1"/>
    <property type="match status" value="1"/>
</dbReference>
<organism evidence="1">
    <name type="scientific">Poeciliopsis prolifica</name>
    <name type="common">blackstripe livebearer</name>
    <dbReference type="NCBI Taxonomy" id="188132"/>
    <lineage>
        <taxon>Eukaryota</taxon>
        <taxon>Metazoa</taxon>
        <taxon>Chordata</taxon>
        <taxon>Craniata</taxon>
        <taxon>Vertebrata</taxon>
        <taxon>Euteleostomi</taxon>
        <taxon>Actinopterygii</taxon>
        <taxon>Neopterygii</taxon>
        <taxon>Teleostei</taxon>
        <taxon>Neoteleostei</taxon>
        <taxon>Acanthomorphata</taxon>
        <taxon>Ovalentaria</taxon>
        <taxon>Atherinomorphae</taxon>
        <taxon>Cyprinodontiformes</taxon>
        <taxon>Poeciliidae</taxon>
        <taxon>Poeciliinae</taxon>
        <taxon>Poeciliopsis</taxon>
    </lineage>
</organism>
<dbReference type="PANTHER" id="PTHR12127">
    <property type="entry name" value="MUCOLIPIN"/>
    <property type="match status" value="1"/>
</dbReference>
<dbReference type="InterPro" id="IPR039031">
    <property type="entry name" value="Mucolipin"/>
</dbReference>
<protein>
    <submittedName>
        <fullName evidence="1">MCLN1</fullName>
    </submittedName>
</protein>
<dbReference type="GO" id="GO:0072345">
    <property type="term" value="F:NAADP-sensitive calcium-release channel activity"/>
    <property type="evidence" value="ECO:0007669"/>
    <property type="project" value="TreeGrafter"/>
</dbReference>
<evidence type="ECO:0000313" key="1">
    <source>
        <dbReference type="EMBL" id="JAO07248.1"/>
    </source>
</evidence>
<dbReference type="AlphaFoldDB" id="A0A0S7EW50"/>
<accession>A0A0S7EW50</accession>
<dbReference type="GO" id="GO:0005765">
    <property type="term" value="C:lysosomal membrane"/>
    <property type="evidence" value="ECO:0007669"/>
    <property type="project" value="TreeGrafter"/>
</dbReference>